<feature type="coiled-coil region" evidence="3">
    <location>
        <begin position="343"/>
        <end position="380"/>
    </location>
</feature>
<dbReference type="PROSITE" id="PS00675">
    <property type="entry name" value="SIGMA54_INTERACT_1"/>
    <property type="match status" value="1"/>
</dbReference>
<evidence type="ECO:0000256" key="1">
    <source>
        <dbReference type="ARBA" id="ARBA00008535"/>
    </source>
</evidence>
<dbReference type="Proteomes" id="UP001178508">
    <property type="component" value="Chromosome 14"/>
</dbReference>
<dbReference type="AlphaFoldDB" id="A0AAV1GKK1"/>
<keyword evidence="2" id="KW-0547">Nucleotide-binding</keyword>
<dbReference type="PANTHER" id="PTHR32046">
    <property type="entry name" value="G DOMAIN-CONTAINING PROTEIN"/>
    <property type="match status" value="1"/>
</dbReference>
<evidence type="ECO:0000313" key="5">
    <source>
        <dbReference type="EMBL" id="CAJ1073179.1"/>
    </source>
</evidence>
<sequence>MKYRRLTSKIQAVFPNQTKVSELKTSLLFYRKTSSKFDHITDKVLIRSGSPNVYQLKPKKQEIETKQEIGTKQETGTKQEIGTLTKITLGKKNPNKTNRTILLVGETGTGKSALINVLVNYAMGVKWEDDVWFEIAEEEEKQDQTKSRTLDVKVYEIFGFEDQTLPYSLTIIDTPGFGDTREDKQDDAVGQRLFQLFSSEGGVREMNVVGLVLKASENRLTDRQRYVFDSMVSLFGKNMKDNIIALITHSDGCKPKNALKALEAANIPIANDGNNEPVYFWFNNRQNQDRNEDMDILEFAEKITTEQIKKFFDFLEKTPPQDLTKTVEVLKTRIRLTACTQNLQERVQLIARQQNEIQQIQEALKKHQEEMRRNENFTVEVDEVYKEKERIDGGRWFLRLFYEGAVTCNICEENCHYPCTVAWSPKHCEVMKDGRCTSCTNKCPAADHVKEEWRYVIKTRKVKKTLQDVKEKCERSRTDHEEKEKRLKDLKETNAGQEDVKEKFEKSKTTCDEITDLLEALKSKAEELQRDKDRWLEESFQHVLKLEQIALNTNSLSTHVHLDFLIKGMKEKGETEKVQKLEEMKRREDEGIRAGLRYYGLHFGNRLVNAGKKVLDGINK</sequence>
<evidence type="ECO:0000259" key="4">
    <source>
        <dbReference type="Pfam" id="PF04548"/>
    </source>
</evidence>
<proteinExistence type="inferred from homology"/>
<name>A0AAV1GKK1_XYRNO</name>
<dbReference type="Pfam" id="PF04548">
    <property type="entry name" value="AIG1"/>
    <property type="match status" value="1"/>
</dbReference>
<evidence type="ECO:0000313" key="6">
    <source>
        <dbReference type="Proteomes" id="UP001178508"/>
    </source>
</evidence>
<keyword evidence="3" id="KW-0175">Coiled coil</keyword>
<dbReference type="PANTHER" id="PTHR32046:SF11">
    <property type="entry name" value="IMMUNE-ASSOCIATED NUCLEOTIDE-BINDING PROTEIN 10-LIKE"/>
    <property type="match status" value="1"/>
</dbReference>
<keyword evidence="6" id="KW-1185">Reference proteome</keyword>
<dbReference type="GO" id="GO:0005525">
    <property type="term" value="F:GTP binding"/>
    <property type="evidence" value="ECO:0007669"/>
    <property type="project" value="InterPro"/>
</dbReference>
<feature type="coiled-coil region" evidence="3">
    <location>
        <begin position="463"/>
        <end position="538"/>
    </location>
</feature>
<reference evidence="5" key="1">
    <citation type="submission" date="2023-08" db="EMBL/GenBank/DDBJ databases">
        <authorList>
            <person name="Alioto T."/>
            <person name="Alioto T."/>
            <person name="Gomez Garrido J."/>
        </authorList>
    </citation>
    <scope>NUCLEOTIDE SEQUENCE</scope>
</reference>
<feature type="domain" description="AIG1-type G" evidence="4">
    <location>
        <begin position="99"/>
        <end position="305"/>
    </location>
</feature>
<dbReference type="InterPro" id="IPR027417">
    <property type="entry name" value="P-loop_NTPase"/>
</dbReference>
<evidence type="ECO:0000256" key="2">
    <source>
        <dbReference type="ARBA" id="ARBA00022741"/>
    </source>
</evidence>
<evidence type="ECO:0000256" key="3">
    <source>
        <dbReference type="SAM" id="Coils"/>
    </source>
</evidence>
<protein>
    <submittedName>
        <fullName evidence="5">Uncharacterized protein LOC127376699 isoform X1</fullName>
    </submittedName>
</protein>
<dbReference type="Gene3D" id="3.40.50.300">
    <property type="entry name" value="P-loop containing nucleotide triphosphate hydrolases"/>
    <property type="match status" value="1"/>
</dbReference>
<comment type="similarity">
    <text evidence="1">Belongs to the TRAFAC class TrmE-Era-EngA-EngB-Septin-like GTPase superfamily. AIG1/Toc34/Toc159-like paraseptin GTPase family. IAN subfamily.</text>
</comment>
<dbReference type="SUPFAM" id="SSF52540">
    <property type="entry name" value="P-loop containing nucleoside triphosphate hydrolases"/>
    <property type="match status" value="1"/>
</dbReference>
<dbReference type="EMBL" id="OY660877">
    <property type="protein sequence ID" value="CAJ1073179.1"/>
    <property type="molecule type" value="Genomic_DNA"/>
</dbReference>
<dbReference type="InterPro" id="IPR025662">
    <property type="entry name" value="Sigma_54_int_dom_ATP-bd_1"/>
</dbReference>
<organism evidence="5 6">
    <name type="scientific">Xyrichtys novacula</name>
    <name type="common">Pearly razorfish</name>
    <name type="synonym">Hemipteronotus novacula</name>
    <dbReference type="NCBI Taxonomy" id="13765"/>
    <lineage>
        <taxon>Eukaryota</taxon>
        <taxon>Metazoa</taxon>
        <taxon>Chordata</taxon>
        <taxon>Craniata</taxon>
        <taxon>Vertebrata</taxon>
        <taxon>Euteleostomi</taxon>
        <taxon>Actinopterygii</taxon>
        <taxon>Neopterygii</taxon>
        <taxon>Teleostei</taxon>
        <taxon>Neoteleostei</taxon>
        <taxon>Acanthomorphata</taxon>
        <taxon>Eupercaria</taxon>
        <taxon>Labriformes</taxon>
        <taxon>Labridae</taxon>
        <taxon>Xyrichtys</taxon>
    </lineage>
</organism>
<gene>
    <name evidence="5" type="ORF">XNOV1_A001268</name>
</gene>
<dbReference type="InterPro" id="IPR006703">
    <property type="entry name" value="G_AIG1"/>
</dbReference>
<accession>A0AAV1GKK1</accession>